<organism evidence="2 3">
    <name type="scientific">Vineibacter terrae</name>
    <dbReference type="NCBI Taxonomy" id="2586908"/>
    <lineage>
        <taxon>Bacteria</taxon>
        <taxon>Pseudomonadati</taxon>
        <taxon>Pseudomonadota</taxon>
        <taxon>Alphaproteobacteria</taxon>
        <taxon>Hyphomicrobiales</taxon>
        <taxon>Vineibacter</taxon>
    </lineage>
</organism>
<dbReference type="Pfam" id="PF02470">
    <property type="entry name" value="MlaD"/>
    <property type="match status" value="1"/>
</dbReference>
<dbReference type="EMBL" id="VDUZ01000019">
    <property type="protein sequence ID" value="TXL74317.1"/>
    <property type="molecule type" value="Genomic_DNA"/>
</dbReference>
<protein>
    <submittedName>
        <fullName evidence="2">Outer membrane lipid asymmetry maintenance protein MlaD</fullName>
    </submittedName>
</protein>
<feature type="domain" description="Mce/MlaD" evidence="1">
    <location>
        <begin position="35"/>
        <end position="112"/>
    </location>
</feature>
<evidence type="ECO:0000313" key="2">
    <source>
        <dbReference type="EMBL" id="TXL74317.1"/>
    </source>
</evidence>
<sequence length="161" mass="16700">MGRNIVETVIGAIVLCVAIAFGVYAFTATEATAPKGYEISARFPRVDGLKRGADVTMAGIKIGSVTGMELDKDYYAVVRMSIRNDIKLTTDTFAKVISESLLGGTGVTLEPGGNEQYLAAGAMITKTQGAIPFTDLLSRFIQPGGTSGAPSSAGGDSGEKK</sequence>
<dbReference type="RefSeq" id="WP_147848282.1">
    <property type="nucleotide sequence ID" value="NZ_VDUZ01000019.1"/>
</dbReference>
<dbReference type="Proteomes" id="UP000321638">
    <property type="component" value="Unassembled WGS sequence"/>
</dbReference>
<reference evidence="2 3" key="1">
    <citation type="submission" date="2019-06" db="EMBL/GenBank/DDBJ databases">
        <title>New taxonomy in bacterial strain CC-CFT640, isolated from vineyard.</title>
        <authorList>
            <person name="Lin S.-Y."/>
            <person name="Tsai C.-F."/>
            <person name="Young C.-C."/>
        </authorList>
    </citation>
    <scope>NUCLEOTIDE SEQUENCE [LARGE SCALE GENOMIC DNA]</scope>
    <source>
        <strain evidence="2 3">CC-CFT640</strain>
    </source>
</reference>
<dbReference type="InterPro" id="IPR003399">
    <property type="entry name" value="Mce/MlaD"/>
</dbReference>
<dbReference type="PANTHER" id="PTHR33371:SF4">
    <property type="entry name" value="INTERMEMBRANE PHOSPHOLIPID TRANSPORT SYSTEM BINDING PROTEIN MLAD"/>
    <property type="match status" value="1"/>
</dbReference>
<keyword evidence="3" id="KW-1185">Reference proteome</keyword>
<dbReference type="AlphaFoldDB" id="A0A5C8PKB4"/>
<dbReference type="InterPro" id="IPR052336">
    <property type="entry name" value="MlaD_Phospholipid_Transporter"/>
</dbReference>
<dbReference type="OrthoDB" id="7164001at2"/>
<proteinExistence type="predicted"/>
<comment type="caution">
    <text evidence="2">The sequence shown here is derived from an EMBL/GenBank/DDBJ whole genome shotgun (WGS) entry which is preliminary data.</text>
</comment>
<accession>A0A5C8PKB4</accession>
<dbReference type="PANTHER" id="PTHR33371">
    <property type="entry name" value="INTERMEMBRANE PHOSPHOLIPID TRANSPORT SYSTEM BINDING PROTEIN MLAD-RELATED"/>
    <property type="match status" value="1"/>
</dbReference>
<evidence type="ECO:0000259" key="1">
    <source>
        <dbReference type="Pfam" id="PF02470"/>
    </source>
</evidence>
<gene>
    <name evidence="2" type="ORF">FHP25_17695</name>
</gene>
<evidence type="ECO:0000313" key="3">
    <source>
        <dbReference type="Proteomes" id="UP000321638"/>
    </source>
</evidence>
<name>A0A5C8PKB4_9HYPH</name>